<evidence type="ECO:0000256" key="2">
    <source>
        <dbReference type="SAM" id="Phobius"/>
    </source>
</evidence>
<keyword evidence="2" id="KW-0472">Membrane</keyword>
<gene>
    <name evidence="3" type="ORF">FloV-SA2_00133</name>
</gene>
<sequence>MASTPINYTPGHDQSNKAKSQVDLLSSEMIDYVHTNPLYVQCLLHIKAYRDYHKEEREEFKERIEVLDERYNRYTKWINCIQLSIIFFSAISAFIQAGNGVFHLSEKTIQFIALCISSYSALTLSVSKYFKLDDQKENMNNVRQQCAEFMAELGSREDRLNTLCTEEIWAGPPNAPVPPALTAWENERDEMYNALKPLIQKKQNLVNNFDFIMDSQESKNLIMVARDKRLEYKKRKLVLENQFLDYAEERQEQLHRKYRIFGRENDQLSEMEMGKMDKKKYEENKSINFLIRNNNVDSYNQSFHLRKNNKNTEETKENIKLVPPISLESPGSTDGDE</sequence>
<name>A0AB39J8T3_9VIRU</name>
<accession>A0AB39J8T3</accession>
<dbReference type="EMBL" id="PP542043">
    <property type="protein sequence ID" value="XDO01952.1"/>
    <property type="molecule type" value="Genomic_DNA"/>
</dbReference>
<organism evidence="3">
    <name type="scientific">Florenciella sp. virus SA2</name>
    <dbReference type="NCBI Taxonomy" id="3240092"/>
    <lineage>
        <taxon>Viruses</taxon>
    </lineage>
</organism>
<proteinExistence type="predicted"/>
<feature type="transmembrane region" description="Helical" evidence="2">
    <location>
        <begin position="109"/>
        <end position="130"/>
    </location>
</feature>
<protein>
    <recommendedName>
        <fullName evidence="4">SMODS and SLOG-associating 2TM effector domain-containing protein</fullName>
    </recommendedName>
</protein>
<keyword evidence="2" id="KW-1133">Transmembrane helix</keyword>
<evidence type="ECO:0008006" key="4">
    <source>
        <dbReference type="Google" id="ProtNLM"/>
    </source>
</evidence>
<keyword evidence="2" id="KW-0812">Transmembrane</keyword>
<evidence type="ECO:0000256" key="1">
    <source>
        <dbReference type="SAM" id="MobiDB-lite"/>
    </source>
</evidence>
<feature type="compositionally biased region" description="Basic and acidic residues" evidence="1">
    <location>
        <begin position="310"/>
        <end position="319"/>
    </location>
</feature>
<feature type="region of interest" description="Disordered" evidence="1">
    <location>
        <begin position="308"/>
        <end position="337"/>
    </location>
</feature>
<evidence type="ECO:0000313" key="3">
    <source>
        <dbReference type="EMBL" id="XDO01952.1"/>
    </source>
</evidence>
<reference evidence="3" key="1">
    <citation type="submission" date="2024-03" db="EMBL/GenBank/DDBJ databases">
        <title>Eukaryotic viruses encode the ribosomal protein eL40.</title>
        <authorList>
            <person name="Thomy J."/>
            <person name="Schvarcz C.R."/>
            <person name="McBeain K.A."/>
            <person name="Edwards K.F."/>
            <person name="Steward G.F."/>
        </authorList>
    </citation>
    <scope>NUCLEOTIDE SEQUENCE</scope>
    <source>
        <strain evidence="3">FloV-SA2</strain>
    </source>
</reference>
<feature type="transmembrane region" description="Helical" evidence="2">
    <location>
        <begin position="77"/>
        <end position="97"/>
    </location>
</feature>